<feature type="region of interest" description="Disordered" evidence="2">
    <location>
        <begin position="402"/>
        <end position="424"/>
    </location>
</feature>
<evidence type="ECO:0000256" key="2">
    <source>
        <dbReference type="SAM" id="MobiDB-lite"/>
    </source>
</evidence>
<reference evidence="3" key="1">
    <citation type="submission" date="2021-01" db="EMBL/GenBank/DDBJ databases">
        <authorList>
            <person name="Corre E."/>
            <person name="Pelletier E."/>
            <person name="Niang G."/>
            <person name="Scheremetjew M."/>
            <person name="Finn R."/>
            <person name="Kale V."/>
            <person name="Holt S."/>
            <person name="Cochrane G."/>
            <person name="Meng A."/>
            <person name="Brown T."/>
            <person name="Cohen L."/>
        </authorList>
    </citation>
    <scope>NUCLEOTIDE SEQUENCE</scope>
    <source>
        <strain evidence="3">CCMP281</strain>
    </source>
</reference>
<sequence>MHAVDGHAVEIVARHVARCKTDSSSVNTACRKAARSMVAQTRATSALVAVLGRINSGAITGVAIPPMVADALHDNTDTAPPTTQTALTVDRIANWLLANPWELMKCRSLPAALNAVSQCCRPASNDEEVQTVAEQAAKLLGGGPTFTELKEQVHVPSIGCKVLCRDGGKGLKLVHEHVDQALLECRLQVAMDKCSLKLKRGADREAGATLLAKVRVLHQPSLVSTAAGTSSALDPEAGSAELSARLRDALRHALLQVQVTCASLTLPAELVRYVIGRGGWSIKQVERTIVARLNVACSSEQGIASCDIVTVGCTSSLRAATFAPAIRASVRLTIVQDELRAVSERARAVWESARDTRAARAAHWLSRPLTQIPASELDGSACKERRARKRFLDANRKHRARERCAKGSAGPPCGSQLARGPTKTGTVRRTCAAVARFNRRMGWTCMDATDKKALSGSLHGDASEAPQIKLALIRRKRVSYRGRDLSRWRSFSLSCDDDQF</sequence>
<dbReference type="PROSITE" id="PS50084">
    <property type="entry name" value="KH_TYPE_1"/>
    <property type="match status" value="1"/>
</dbReference>
<evidence type="ECO:0008006" key="4">
    <source>
        <dbReference type="Google" id="ProtNLM"/>
    </source>
</evidence>
<dbReference type="AlphaFoldDB" id="A0A7S3F4X4"/>
<evidence type="ECO:0000313" key="3">
    <source>
        <dbReference type="EMBL" id="CAE0123458.1"/>
    </source>
</evidence>
<proteinExistence type="predicted"/>
<name>A0A7S3F4X4_9EUKA</name>
<dbReference type="GO" id="GO:0003723">
    <property type="term" value="F:RNA binding"/>
    <property type="evidence" value="ECO:0007669"/>
    <property type="project" value="UniProtKB-UniRule"/>
</dbReference>
<protein>
    <recommendedName>
        <fullName evidence="4">K Homology domain-containing protein</fullName>
    </recommendedName>
</protein>
<accession>A0A7S3F4X4</accession>
<evidence type="ECO:0000256" key="1">
    <source>
        <dbReference type="PROSITE-ProRule" id="PRU00117"/>
    </source>
</evidence>
<dbReference type="CDD" id="cd00105">
    <property type="entry name" value="KH-I"/>
    <property type="match status" value="1"/>
</dbReference>
<gene>
    <name evidence="3" type="ORF">HERI1096_LOCUS24160</name>
</gene>
<keyword evidence="1" id="KW-0694">RNA-binding</keyword>
<organism evidence="3">
    <name type="scientific">Haptolina ericina</name>
    <dbReference type="NCBI Taxonomy" id="156174"/>
    <lineage>
        <taxon>Eukaryota</taxon>
        <taxon>Haptista</taxon>
        <taxon>Haptophyta</taxon>
        <taxon>Prymnesiophyceae</taxon>
        <taxon>Prymnesiales</taxon>
        <taxon>Prymnesiaceae</taxon>
        <taxon>Haptolina</taxon>
    </lineage>
</organism>
<dbReference type="EMBL" id="HBHX01043627">
    <property type="protein sequence ID" value="CAE0123458.1"/>
    <property type="molecule type" value="Transcribed_RNA"/>
</dbReference>